<feature type="transmembrane region" description="Helical" evidence="1">
    <location>
        <begin position="228"/>
        <end position="248"/>
    </location>
</feature>
<dbReference type="EMBL" id="SWDB01000021">
    <property type="protein sequence ID" value="TKB45353.1"/>
    <property type="molecule type" value="Genomic_DNA"/>
</dbReference>
<feature type="transmembrane region" description="Helical" evidence="1">
    <location>
        <begin position="146"/>
        <end position="171"/>
    </location>
</feature>
<dbReference type="Proteomes" id="UP000307999">
    <property type="component" value="Unassembled WGS sequence"/>
</dbReference>
<protein>
    <recommendedName>
        <fullName evidence="4">Prenyltransferase</fullName>
    </recommendedName>
</protein>
<gene>
    <name evidence="2" type="ORF">E8M12_09140</name>
</gene>
<accession>A0A4U1B4Q6</accession>
<feature type="transmembrane region" description="Helical" evidence="1">
    <location>
        <begin position="177"/>
        <end position="195"/>
    </location>
</feature>
<evidence type="ECO:0008006" key="4">
    <source>
        <dbReference type="Google" id="ProtNLM"/>
    </source>
</evidence>
<dbReference type="RefSeq" id="WP_136735840.1">
    <property type="nucleotide sequence ID" value="NZ_SWDB01000021.1"/>
</dbReference>
<evidence type="ECO:0000256" key="1">
    <source>
        <dbReference type="SAM" id="Phobius"/>
    </source>
</evidence>
<keyword evidence="3" id="KW-1185">Reference proteome</keyword>
<keyword evidence="1" id="KW-0812">Transmembrane</keyword>
<organism evidence="2 3">
    <name type="scientific">Thalassotalea mangrovi</name>
    <dbReference type="NCBI Taxonomy" id="2572245"/>
    <lineage>
        <taxon>Bacteria</taxon>
        <taxon>Pseudomonadati</taxon>
        <taxon>Pseudomonadota</taxon>
        <taxon>Gammaproteobacteria</taxon>
        <taxon>Alteromonadales</taxon>
        <taxon>Colwelliaceae</taxon>
        <taxon>Thalassotalea</taxon>
    </lineage>
</organism>
<dbReference type="AlphaFoldDB" id="A0A4U1B4Q6"/>
<feature type="transmembrane region" description="Helical" evidence="1">
    <location>
        <begin position="285"/>
        <end position="305"/>
    </location>
</feature>
<evidence type="ECO:0000313" key="3">
    <source>
        <dbReference type="Proteomes" id="UP000307999"/>
    </source>
</evidence>
<feature type="transmembrane region" description="Helical" evidence="1">
    <location>
        <begin position="89"/>
        <end position="109"/>
    </location>
</feature>
<feature type="transmembrane region" description="Helical" evidence="1">
    <location>
        <begin position="115"/>
        <end position="134"/>
    </location>
</feature>
<proteinExistence type="predicted"/>
<feature type="transmembrane region" description="Helical" evidence="1">
    <location>
        <begin position="254"/>
        <end position="273"/>
    </location>
</feature>
<dbReference type="OrthoDB" id="6401224at2"/>
<reference evidence="2 3" key="1">
    <citation type="submission" date="2019-04" db="EMBL/GenBank/DDBJ databases">
        <title>Thalassotalea guangxiensis sp. nov., isolated from sediment of the coastal wetland.</title>
        <authorList>
            <person name="Zheng S."/>
            <person name="Zhang D."/>
        </authorList>
    </citation>
    <scope>NUCLEOTIDE SEQUENCE [LARGE SCALE GENOMIC DNA]</scope>
    <source>
        <strain evidence="2 3">ZS-4</strain>
    </source>
</reference>
<sequence>MSLYLQLLLGAIRPRSLFLPCSAIILGSGLAAFEGYVDGALFASLLFVTMFAQIIVNLAGDYQRAFIIHARNSEQSGQANKHQQLQASMLKLILGLFVLFCIAIGSLTLTSTGVAPVSLTLLILCCLLLLSVLRHKTRRGLPTDRFGQILSLLVMALLSASLPFLLSHYLYTASLQSIDLLIAIAAGCLALMTWFSEQIMLRFATQNVSQIDADATPLVQSQPAINNLLNAQMISLIVAVLLTLTLIIIAQLPILTFAFIFAIPSLAATIITTRHLPDFDTAQSQLTKTGIASFSYWVLFVIGLMW</sequence>
<evidence type="ECO:0000313" key="2">
    <source>
        <dbReference type="EMBL" id="TKB45353.1"/>
    </source>
</evidence>
<comment type="caution">
    <text evidence="2">The sequence shown here is derived from an EMBL/GenBank/DDBJ whole genome shotgun (WGS) entry which is preliminary data.</text>
</comment>
<keyword evidence="1" id="KW-0472">Membrane</keyword>
<name>A0A4U1B4Q6_9GAMM</name>
<keyword evidence="1" id="KW-1133">Transmembrane helix</keyword>
<feature type="transmembrane region" description="Helical" evidence="1">
    <location>
        <begin position="41"/>
        <end position="59"/>
    </location>
</feature>